<sequence>MSRQTRGAALAMGKCVHMNMASATRAATLQRATLAVMITLTLCTACEVAVAQSTPDHDALLIQARTEQSTGRRVEALAHCQEVLAHWPNDRNAQLLAIQLLSELGGAARARELAAQLSPSLTPVEREKLQADFASHEVRWARGIPADATHPYADDDKATADIQRIADDPHAPADVRTRAQLDQLVALDQGDRAQEAISAYAQLKQQGVQLPPYVERAAADALVQQHQPREAIALYEDSIRQDPGPYPPGEVDPHISLASAYFDAGRTREALATIDKLAAGEPRWLDPPGVPSAEQDPGKVDADSTDIQLHQDAGELQSAYQRLVAMCAEAPGNADLRRQLAMTELARGWPQRAAETLKIADTLEDEHDAAANLDDADVASAMHDYAGTQAALNQAQQQAGRSGRVRDALTAWDRQRGWQFDLTHDNGWGNSPDYGDRDQETQATLASPLIDDHWRVVALARAASAALPEGHVERNRAGLGIRGYLTNLDFYVQALPAVDHYVRRTDVEAGASWAISDHWSVAADWASAGQDVPLRAQRYGITGKTFGSSVQWRASELTSARLAVYRDRFTDGNVRKGWLGDFVQRLHTGPNLTLDGGVEIGGSTNSERNRPYFNPAWDRSYALTSALQNVIYQYDDRTWSERFDVAVGRYTERNYATGWMASARYGQIFQVHAGLRLGWGVSWHWQPYDGRHEQRVVLDVSLHWGE</sequence>
<dbReference type="InterPro" id="IPR049003">
    <property type="entry name" value="PgaA_barrel"/>
</dbReference>
<protein>
    <submittedName>
        <fullName evidence="3">Poly-beta-1,6-N-acetyl-D-glucosamine export protein</fullName>
    </submittedName>
</protein>
<dbReference type="NCBIfam" id="TIGR03939">
    <property type="entry name" value="PGA_TPR_OMP"/>
    <property type="match status" value="1"/>
</dbReference>
<dbReference type="Proteomes" id="UP001156670">
    <property type="component" value="Unassembled WGS sequence"/>
</dbReference>
<proteinExistence type="predicted"/>
<dbReference type="InterPro" id="IPR019734">
    <property type="entry name" value="TPR_rpt"/>
</dbReference>
<organism evidence="3 4">
    <name type="scientific">Dyella acidisoli</name>
    <dbReference type="NCBI Taxonomy" id="1867834"/>
    <lineage>
        <taxon>Bacteria</taxon>
        <taxon>Pseudomonadati</taxon>
        <taxon>Pseudomonadota</taxon>
        <taxon>Gammaproteobacteria</taxon>
        <taxon>Lysobacterales</taxon>
        <taxon>Rhodanobacteraceae</taxon>
        <taxon>Dyella</taxon>
    </lineage>
</organism>
<evidence type="ECO:0000259" key="2">
    <source>
        <dbReference type="Pfam" id="PF21197"/>
    </source>
</evidence>
<dbReference type="Pfam" id="PF21197">
    <property type="entry name" value="PgaA_barrel"/>
    <property type="match status" value="1"/>
</dbReference>
<evidence type="ECO:0000256" key="1">
    <source>
        <dbReference type="SAM" id="MobiDB-lite"/>
    </source>
</evidence>
<comment type="caution">
    <text evidence="3">The sequence shown here is derived from an EMBL/GenBank/DDBJ whole genome shotgun (WGS) entry which is preliminary data.</text>
</comment>
<evidence type="ECO:0000313" key="3">
    <source>
        <dbReference type="EMBL" id="GLQ95239.1"/>
    </source>
</evidence>
<evidence type="ECO:0000313" key="4">
    <source>
        <dbReference type="Proteomes" id="UP001156670"/>
    </source>
</evidence>
<gene>
    <name evidence="3" type="primary">pgaA</name>
    <name evidence="3" type="ORF">GCM10007901_41940</name>
</gene>
<dbReference type="EMBL" id="BSOB01000061">
    <property type="protein sequence ID" value="GLQ95239.1"/>
    <property type="molecule type" value="Genomic_DNA"/>
</dbReference>
<dbReference type="SMART" id="SM00028">
    <property type="entry name" value="TPR"/>
    <property type="match status" value="3"/>
</dbReference>
<feature type="domain" description="PgaA membrane beta barrel" evidence="2">
    <location>
        <begin position="426"/>
        <end position="703"/>
    </location>
</feature>
<reference evidence="4" key="1">
    <citation type="journal article" date="2019" name="Int. J. Syst. Evol. Microbiol.">
        <title>The Global Catalogue of Microorganisms (GCM) 10K type strain sequencing project: providing services to taxonomists for standard genome sequencing and annotation.</title>
        <authorList>
            <consortium name="The Broad Institute Genomics Platform"/>
            <consortium name="The Broad Institute Genome Sequencing Center for Infectious Disease"/>
            <person name="Wu L."/>
            <person name="Ma J."/>
        </authorList>
    </citation>
    <scope>NUCLEOTIDE SEQUENCE [LARGE SCALE GENOMIC DNA]</scope>
    <source>
        <strain evidence="4">NBRC 111980</strain>
    </source>
</reference>
<keyword evidence="4" id="KW-1185">Reference proteome</keyword>
<dbReference type="Gene3D" id="1.25.40.10">
    <property type="entry name" value="Tetratricopeptide repeat domain"/>
    <property type="match status" value="1"/>
</dbReference>
<dbReference type="InterPro" id="IPR023870">
    <property type="entry name" value="PGA_export_porin_PgaA"/>
</dbReference>
<dbReference type="SUPFAM" id="SSF48452">
    <property type="entry name" value="TPR-like"/>
    <property type="match status" value="1"/>
</dbReference>
<dbReference type="InterPro" id="IPR011990">
    <property type="entry name" value="TPR-like_helical_dom_sf"/>
</dbReference>
<name>A0ABQ5XYQ8_9GAMM</name>
<dbReference type="Pfam" id="PF14559">
    <property type="entry name" value="TPR_19"/>
    <property type="match status" value="1"/>
</dbReference>
<accession>A0ABQ5XYQ8</accession>
<feature type="region of interest" description="Disordered" evidence="1">
    <location>
        <begin position="282"/>
        <end position="301"/>
    </location>
</feature>